<dbReference type="PROSITE" id="PS51450">
    <property type="entry name" value="LRR"/>
    <property type="match status" value="3"/>
</dbReference>
<organism evidence="5 6">
    <name type="scientific">Diatraea saccharalis</name>
    <name type="common">sugarcane borer</name>
    <dbReference type="NCBI Taxonomy" id="40085"/>
    <lineage>
        <taxon>Eukaryota</taxon>
        <taxon>Metazoa</taxon>
        <taxon>Ecdysozoa</taxon>
        <taxon>Arthropoda</taxon>
        <taxon>Hexapoda</taxon>
        <taxon>Insecta</taxon>
        <taxon>Pterygota</taxon>
        <taxon>Neoptera</taxon>
        <taxon>Endopterygota</taxon>
        <taxon>Lepidoptera</taxon>
        <taxon>Glossata</taxon>
        <taxon>Ditrysia</taxon>
        <taxon>Pyraloidea</taxon>
        <taxon>Crambidae</taxon>
        <taxon>Crambinae</taxon>
        <taxon>Diatraea</taxon>
    </lineage>
</organism>
<proteinExistence type="predicted"/>
<dbReference type="Proteomes" id="UP001153714">
    <property type="component" value="Chromosome 1"/>
</dbReference>
<dbReference type="InterPro" id="IPR032675">
    <property type="entry name" value="LRR_dom_sf"/>
</dbReference>
<keyword evidence="3" id="KW-0677">Repeat</keyword>
<dbReference type="InterPro" id="IPR050328">
    <property type="entry name" value="Dev_Immune_Receptor"/>
</dbReference>
<evidence type="ECO:0000313" key="5">
    <source>
        <dbReference type="EMBL" id="CAG9781972.1"/>
    </source>
</evidence>
<feature type="signal peptide" evidence="4">
    <location>
        <begin position="1"/>
        <end position="23"/>
    </location>
</feature>
<keyword evidence="6" id="KW-1185">Reference proteome</keyword>
<protein>
    <submittedName>
        <fullName evidence="5">Uncharacterized protein</fullName>
    </submittedName>
</protein>
<gene>
    <name evidence="5" type="ORF">DIATSA_LOCUS273</name>
</gene>
<name>A0A9N9N1T9_9NEOP</name>
<dbReference type="Pfam" id="PF13855">
    <property type="entry name" value="LRR_8"/>
    <property type="match status" value="3"/>
</dbReference>
<dbReference type="PANTHER" id="PTHR24373">
    <property type="entry name" value="SLIT RELATED LEUCINE-RICH REPEAT NEURONAL PROTEIN"/>
    <property type="match status" value="1"/>
</dbReference>
<evidence type="ECO:0000256" key="4">
    <source>
        <dbReference type="SAM" id="SignalP"/>
    </source>
</evidence>
<accession>A0A9N9N1T9</accession>
<dbReference type="EMBL" id="OU893332">
    <property type="protein sequence ID" value="CAG9781972.1"/>
    <property type="molecule type" value="Genomic_DNA"/>
</dbReference>
<evidence type="ECO:0000256" key="3">
    <source>
        <dbReference type="ARBA" id="ARBA00022737"/>
    </source>
</evidence>
<dbReference type="SMART" id="SM00365">
    <property type="entry name" value="LRR_SD22"/>
    <property type="match status" value="7"/>
</dbReference>
<feature type="chain" id="PRO_5040360780" evidence="4">
    <location>
        <begin position="24"/>
        <end position="669"/>
    </location>
</feature>
<dbReference type="OrthoDB" id="442066at2759"/>
<reference evidence="5" key="1">
    <citation type="submission" date="2021-12" db="EMBL/GenBank/DDBJ databases">
        <authorList>
            <person name="King R."/>
        </authorList>
    </citation>
    <scope>NUCLEOTIDE SEQUENCE</scope>
</reference>
<evidence type="ECO:0000256" key="1">
    <source>
        <dbReference type="ARBA" id="ARBA00022614"/>
    </source>
</evidence>
<dbReference type="AlphaFoldDB" id="A0A9N9N1T9"/>
<evidence type="ECO:0000256" key="2">
    <source>
        <dbReference type="ARBA" id="ARBA00022729"/>
    </source>
</evidence>
<evidence type="ECO:0000313" key="6">
    <source>
        <dbReference type="Proteomes" id="UP001153714"/>
    </source>
</evidence>
<dbReference type="SMART" id="SM00369">
    <property type="entry name" value="LRR_TYP"/>
    <property type="match status" value="11"/>
</dbReference>
<reference evidence="5" key="2">
    <citation type="submission" date="2022-10" db="EMBL/GenBank/DDBJ databases">
        <authorList>
            <consortium name="ENA_rothamsted_submissions"/>
            <consortium name="culmorum"/>
            <person name="King R."/>
        </authorList>
    </citation>
    <scope>NUCLEOTIDE SEQUENCE</scope>
</reference>
<dbReference type="InterPro" id="IPR001611">
    <property type="entry name" value="Leu-rich_rpt"/>
</dbReference>
<keyword evidence="1" id="KW-0433">Leucine-rich repeat</keyword>
<dbReference type="SUPFAM" id="SSF52058">
    <property type="entry name" value="L domain-like"/>
    <property type="match status" value="2"/>
</dbReference>
<dbReference type="InterPro" id="IPR003591">
    <property type="entry name" value="Leu-rich_rpt_typical-subtyp"/>
</dbReference>
<dbReference type="Gene3D" id="3.80.10.10">
    <property type="entry name" value="Ribonuclease Inhibitor"/>
    <property type="match status" value="3"/>
</dbReference>
<dbReference type="PANTHER" id="PTHR24373:SF398">
    <property type="entry name" value="LEUCINE-RICH REPEAT-CONTAINING G-PROTEIN COUPLED RECEPTOR 6"/>
    <property type="match status" value="1"/>
</dbReference>
<keyword evidence="2 4" id="KW-0732">Signal</keyword>
<sequence>MIAHTYALAAAFLCALAGQLGAGASLHCAMRREISPCTCRREDKGTGAILVVCQRINAYEDIARALTNKFSPETKIGLDISYSSLPDFPEHSFRELGLSITRLKLNFDNLSELKESVFSKLDLVDYFSLADNSLADMPRHVLRHLPHLKTLDLCRNKITSLTEDDFRDIQELEHLLVADNQISKIERDAVPKAMKHIHLGINKLTSLNGALRDLDDLEWIFINANNLKSIDNELPIKAKRITLIHAAHNELQNLPKDMKQMPSLESLYFYGNKIKSLDGALQKSKKLLRIGVSFNKIESLAEDEFIEAEKLADLDIAYNQLKSLNGSLRNLKSLRYLNLTHNCLTEFSLQEIKGLKRLSVIDLSHNKISLISGNMENLVDVETRVLELRLEHNYLLNLGGALMGLHGLLRLNLSHNQLQQISPDDLIGLEELKVLDVSHNHILTLEETSKTFLPSLEELLAHHNNITALDKDFHGLPSLCMADLSYNQIQTVNYDLVTKSRCTINGVPSTLKIYLQDNPVLCDDRLFELMTVLESLNARVSGVSTCVATQTTAPVLTRALNDIVPQKEAVPIFMVAHVEPRGVEVSPDIIERNPIAPVPPLTYQRVGALIGHVLPEREGGLPVVVEPPVTLPPSSTNVVVKWPDERRIEEHAHPLADHLRLRDLDASSQ</sequence>